<dbReference type="Proteomes" id="UP000322077">
    <property type="component" value="Unassembled WGS sequence"/>
</dbReference>
<name>A0A5D9C337_9SPHN</name>
<organism evidence="2 3">
    <name type="scientific">Sphingomonas montanisoli</name>
    <dbReference type="NCBI Taxonomy" id="2606412"/>
    <lineage>
        <taxon>Bacteria</taxon>
        <taxon>Pseudomonadati</taxon>
        <taxon>Pseudomonadota</taxon>
        <taxon>Alphaproteobacteria</taxon>
        <taxon>Sphingomonadales</taxon>
        <taxon>Sphingomonadaceae</taxon>
        <taxon>Sphingomonas</taxon>
    </lineage>
</organism>
<protein>
    <recommendedName>
        <fullName evidence="1">HipA-like kinase domain-containing protein</fullName>
    </recommendedName>
</protein>
<feature type="domain" description="HipA-like kinase" evidence="1">
    <location>
        <begin position="31"/>
        <end position="186"/>
    </location>
</feature>
<dbReference type="InterPro" id="IPR046748">
    <property type="entry name" value="HipA_2"/>
</dbReference>
<reference evidence="2 3" key="1">
    <citation type="submission" date="2019-08" db="EMBL/GenBank/DDBJ databases">
        <authorList>
            <person name="Wang G."/>
            <person name="Xu Z."/>
        </authorList>
    </citation>
    <scope>NUCLEOTIDE SEQUENCE [LARGE SCALE GENOMIC DNA]</scope>
    <source>
        <strain evidence="2 3">ZX</strain>
    </source>
</reference>
<proteinExistence type="predicted"/>
<dbReference type="EMBL" id="VTOU01000003">
    <property type="protein sequence ID" value="TZG25873.1"/>
    <property type="molecule type" value="Genomic_DNA"/>
</dbReference>
<sequence>MRNRKAGAAEELFGAGRWLGVLRNLEAVQYIRDVGSGRTQPIVVAAEADDGNVVEVVLKFSSSCDMGTNSLAVEVISACLAGAVGLPIPEPFVVSIPTDWRDCLPPAVRNRFSEFDNLAFGSKLVWPQWPAWTATNRLTPRMLQTAAEILAFDGFIENVDRRDGNPNCLVSGDNLRIFDHELAFPRGLLGPKPWALGGLGSFSEPGKHIFRRELVAQLIDHGTIRQKWSDLHDDDIAAYGAAVPSIWRDEPFIADILKKIRQVRDNVDGCMTELDRILK</sequence>
<dbReference type="Pfam" id="PF20613">
    <property type="entry name" value="HipA_2"/>
    <property type="match status" value="1"/>
</dbReference>
<accession>A0A5D9C337</accession>
<dbReference type="AlphaFoldDB" id="A0A5D9C337"/>
<evidence type="ECO:0000313" key="2">
    <source>
        <dbReference type="EMBL" id="TZG25873.1"/>
    </source>
</evidence>
<gene>
    <name evidence="2" type="ORF">FYJ91_12900</name>
</gene>
<keyword evidence="3" id="KW-1185">Reference proteome</keyword>
<evidence type="ECO:0000313" key="3">
    <source>
        <dbReference type="Proteomes" id="UP000322077"/>
    </source>
</evidence>
<evidence type="ECO:0000259" key="1">
    <source>
        <dbReference type="Pfam" id="PF20613"/>
    </source>
</evidence>
<comment type="caution">
    <text evidence="2">The sequence shown here is derived from an EMBL/GenBank/DDBJ whole genome shotgun (WGS) entry which is preliminary data.</text>
</comment>